<keyword evidence="8" id="KW-0443">Lipid metabolism</keyword>
<keyword evidence="5 11" id="KW-0444">Lipid biosynthesis</keyword>
<evidence type="ECO:0000256" key="7">
    <source>
        <dbReference type="ARBA" id="ARBA00022832"/>
    </source>
</evidence>
<organism evidence="15 16">
    <name type="scientific">Geomesophilobacter sediminis</name>
    <dbReference type="NCBI Taxonomy" id="2798584"/>
    <lineage>
        <taxon>Bacteria</taxon>
        <taxon>Pseudomonadati</taxon>
        <taxon>Thermodesulfobacteriota</taxon>
        <taxon>Desulfuromonadia</taxon>
        <taxon>Geobacterales</taxon>
        <taxon>Geobacteraceae</taxon>
        <taxon>Geomesophilobacter</taxon>
    </lineage>
</organism>
<dbReference type="InterPro" id="IPR014031">
    <property type="entry name" value="Ketoacyl_synth_C"/>
</dbReference>
<dbReference type="EMBL" id="JAEMHM010000021">
    <property type="protein sequence ID" value="MBJ6727193.1"/>
    <property type="molecule type" value="Genomic_DNA"/>
</dbReference>
<dbReference type="Pfam" id="PF02801">
    <property type="entry name" value="Ketoacyl-synt_C"/>
    <property type="match status" value="1"/>
</dbReference>
<comment type="catalytic activity">
    <reaction evidence="11">
        <text>(9Z)-hexadecenoyl-[ACP] + malonyl-[ACP] + H(+) = 3-oxo-(11Z)-octadecenoyl-[ACP] + holo-[ACP] + CO2</text>
        <dbReference type="Rhea" id="RHEA:55040"/>
        <dbReference type="Rhea" id="RHEA-COMP:9623"/>
        <dbReference type="Rhea" id="RHEA-COMP:9685"/>
        <dbReference type="Rhea" id="RHEA-COMP:10800"/>
        <dbReference type="Rhea" id="RHEA-COMP:14074"/>
        <dbReference type="ChEBI" id="CHEBI:15378"/>
        <dbReference type="ChEBI" id="CHEBI:16526"/>
        <dbReference type="ChEBI" id="CHEBI:64479"/>
        <dbReference type="ChEBI" id="CHEBI:78449"/>
        <dbReference type="ChEBI" id="CHEBI:83989"/>
        <dbReference type="ChEBI" id="CHEBI:138538"/>
        <dbReference type="EC" id="2.3.1.179"/>
    </reaction>
</comment>
<evidence type="ECO:0000256" key="1">
    <source>
        <dbReference type="ARBA" id="ARBA00005194"/>
    </source>
</evidence>
<proteinExistence type="inferred from homology"/>
<evidence type="ECO:0000256" key="3">
    <source>
        <dbReference type="ARBA" id="ARBA00012356"/>
    </source>
</evidence>
<dbReference type="InterPro" id="IPR017568">
    <property type="entry name" value="3-oxoacyl-ACP_synth-2"/>
</dbReference>
<dbReference type="PANTHER" id="PTHR11712:SF336">
    <property type="entry name" value="3-OXOACYL-[ACYL-CARRIER-PROTEIN] SYNTHASE, MITOCHONDRIAL"/>
    <property type="match status" value="1"/>
</dbReference>
<dbReference type="Pfam" id="PF00109">
    <property type="entry name" value="ketoacyl-synt"/>
    <property type="match status" value="1"/>
</dbReference>
<dbReference type="Proteomes" id="UP000636888">
    <property type="component" value="Unassembled WGS sequence"/>
</dbReference>
<name>A0A8J7M1X5_9BACT</name>
<evidence type="ECO:0000256" key="12">
    <source>
        <dbReference type="PIRSR" id="PIRSR000447-1"/>
    </source>
</evidence>
<comment type="catalytic activity">
    <reaction evidence="11">
        <text>a fatty acyl-[ACP] + malonyl-[ACP] + H(+) = a 3-oxoacyl-[ACP] + holo-[ACP] + CO2</text>
        <dbReference type="Rhea" id="RHEA:22836"/>
        <dbReference type="Rhea" id="RHEA-COMP:9623"/>
        <dbReference type="Rhea" id="RHEA-COMP:9685"/>
        <dbReference type="Rhea" id="RHEA-COMP:9916"/>
        <dbReference type="Rhea" id="RHEA-COMP:14125"/>
        <dbReference type="ChEBI" id="CHEBI:15378"/>
        <dbReference type="ChEBI" id="CHEBI:16526"/>
        <dbReference type="ChEBI" id="CHEBI:64479"/>
        <dbReference type="ChEBI" id="CHEBI:78449"/>
        <dbReference type="ChEBI" id="CHEBI:78776"/>
        <dbReference type="ChEBI" id="CHEBI:138651"/>
    </reaction>
</comment>
<keyword evidence="9 11" id="KW-0275">Fatty acid biosynthesis</keyword>
<dbReference type="InterPro" id="IPR018201">
    <property type="entry name" value="Ketoacyl_synth_AS"/>
</dbReference>
<dbReference type="InterPro" id="IPR000794">
    <property type="entry name" value="Beta-ketoacyl_synthase"/>
</dbReference>
<dbReference type="GO" id="GO:0005829">
    <property type="term" value="C:cytosol"/>
    <property type="evidence" value="ECO:0007669"/>
    <property type="project" value="TreeGrafter"/>
</dbReference>
<dbReference type="GO" id="GO:0004315">
    <property type="term" value="F:3-oxoacyl-[acyl-carrier-protein] synthase activity"/>
    <property type="evidence" value="ECO:0007669"/>
    <property type="project" value="UniProtKB-UniRule"/>
</dbReference>
<keyword evidence="7" id="KW-0276">Fatty acid metabolism</keyword>
<feature type="active site" description="For beta-ketoacyl synthase activity" evidence="12">
    <location>
        <position position="165"/>
    </location>
</feature>
<feature type="domain" description="Ketosynthase family 3 (KS3)" evidence="14">
    <location>
        <begin position="3"/>
        <end position="414"/>
    </location>
</feature>
<dbReference type="GO" id="GO:0006633">
    <property type="term" value="P:fatty acid biosynthetic process"/>
    <property type="evidence" value="ECO:0007669"/>
    <property type="project" value="UniProtKB-UniRule"/>
</dbReference>
<evidence type="ECO:0000256" key="10">
    <source>
        <dbReference type="ARBA" id="ARBA00023315"/>
    </source>
</evidence>
<keyword evidence="16" id="KW-1185">Reference proteome</keyword>
<dbReference type="FunFam" id="3.40.47.10:FF:000018">
    <property type="entry name" value="3-oxoacyl-[acyl-carrier-protein] synthase 2"/>
    <property type="match status" value="1"/>
</dbReference>
<evidence type="ECO:0000313" key="15">
    <source>
        <dbReference type="EMBL" id="MBJ6727193.1"/>
    </source>
</evidence>
<dbReference type="SMART" id="SM00825">
    <property type="entry name" value="PKS_KS"/>
    <property type="match status" value="1"/>
</dbReference>
<comment type="pathway">
    <text evidence="1 11">Lipid metabolism; fatty acid biosynthesis.</text>
</comment>
<dbReference type="PIRSF" id="PIRSF000447">
    <property type="entry name" value="KAS_II"/>
    <property type="match status" value="1"/>
</dbReference>
<dbReference type="NCBIfam" id="TIGR03150">
    <property type="entry name" value="fabF"/>
    <property type="match status" value="1"/>
</dbReference>
<comment type="function">
    <text evidence="11">Involved in the type II fatty acid elongation cycle. Catalyzes the elongation of a wide range of acyl-ACP by the addition of two carbons from malonyl-ACP to an acyl acceptor. Can efficiently catalyze the conversion of palmitoleoyl-ACP (cis-hexadec-9-enoyl-ACP) to cis-vaccenoyl-ACP (cis-octadec-11-enoyl-ACP), an essential step in the thermal regulation of fatty acid composition.</text>
</comment>
<dbReference type="EC" id="2.3.1.179" evidence="3 11"/>
<dbReference type="PROSITE" id="PS52004">
    <property type="entry name" value="KS3_2"/>
    <property type="match status" value="1"/>
</dbReference>
<dbReference type="InterPro" id="IPR020841">
    <property type="entry name" value="PKS_Beta-ketoAc_synthase_dom"/>
</dbReference>
<evidence type="ECO:0000256" key="5">
    <source>
        <dbReference type="ARBA" id="ARBA00022516"/>
    </source>
</evidence>
<keyword evidence="6 11" id="KW-0808">Transferase</keyword>
<comment type="similarity">
    <text evidence="2 11 13">Belongs to the thiolase-like superfamily. Beta-ketoacyl-ACP synthases family.</text>
</comment>
<evidence type="ECO:0000256" key="9">
    <source>
        <dbReference type="ARBA" id="ARBA00023160"/>
    </source>
</evidence>
<dbReference type="CDD" id="cd00834">
    <property type="entry name" value="KAS_I_II"/>
    <property type="match status" value="1"/>
</dbReference>
<dbReference type="SUPFAM" id="SSF53901">
    <property type="entry name" value="Thiolase-like"/>
    <property type="match status" value="2"/>
</dbReference>
<evidence type="ECO:0000259" key="14">
    <source>
        <dbReference type="PROSITE" id="PS52004"/>
    </source>
</evidence>
<evidence type="ECO:0000256" key="8">
    <source>
        <dbReference type="ARBA" id="ARBA00023098"/>
    </source>
</evidence>
<evidence type="ECO:0000256" key="4">
    <source>
        <dbReference type="ARBA" id="ARBA00014657"/>
    </source>
</evidence>
<dbReference type="AlphaFoldDB" id="A0A8J7M1X5"/>
<accession>A0A8J7M1X5</accession>
<dbReference type="Gene3D" id="3.40.47.10">
    <property type="match status" value="1"/>
</dbReference>
<reference evidence="15" key="1">
    <citation type="submission" date="2020-12" db="EMBL/GenBank/DDBJ databases">
        <title>Geomonas sp. Red875, isolated from river sediment.</title>
        <authorList>
            <person name="Xu Z."/>
            <person name="Zhang Z."/>
            <person name="Masuda Y."/>
            <person name="Itoh H."/>
            <person name="Senoo K."/>
        </authorList>
    </citation>
    <scope>NUCLEOTIDE SEQUENCE</scope>
    <source>
        <strain evidence="15">Red875</strain>
    </source>
</reference>
<comment type="caution">
    <text evidence="15">The sequence shown here is derived from an EMBL/GenBank/DDBJ whole genome shotgun (WGS) entry which is preliminary data.</text>
</comment>
<dbReference type="PANTHER" id="PTHR11712">
    <property type="entry name" value="POLYKETIDE SYNTHASE-RELATED"/>
    <property type="match status" value="1"/>
</dbReference>
<dbReference type="UniPathway" id="UPA00094"/>
<evidence type="ECO:0000256" key="6">
    <source>
        <dbReference type="ARBA" id="ARBA00022679"/>
    </source>
</evidence>
<evidence type="ECO:0000313" key="16">
    <source>
        <dbReference type="Proteomes" id="UP000636888"/>
    </source>
</evidence>
<dbReference type="PROSITE" id="PS00606">
    <property type="entry name" value="KS3_1"/>
    <property type="match status" value="1"/>
</dbReference>
<sequence>MELKRAVVTGLGAITPVGNTVAETWAGLVAGKSGAGPITRFDAGGFRTRFACEVKGFDPRDHFEAKEAKKLDLFSQFSMVAAGEAFQDAGLHRGGFDPTRAGVVWASGMGGLATLDEQLLDYGERRGRPRFSPFFVPRIIANIASGLISIRYGLQGVNFSVVSACASSTNALAEALLHIRLGKADLVIAGGAEAAITESGVGGFSAMKALSERNDDPLHASRPFDADRDGFVIGEGAGALVLEEYGHAVRRGARIYAELCGVGTSADAYHMTATHPEGDGAWRAMREALEDAGIPAGAVNHVSVHATSTPLGDLSEIKAIERLFAPHFGNFAVSAVKSATGHLLGAAGALAAISCVKSIGEQVIPSTINTKVPDPGLPDGIDLTLETARSRPVAVAMNNAFGFGGHCASAVFATCEER</sequence>
<keyword evidence="10 11" id="KW-0012">Acyltransferase</keyword>
<dbReference type="InterPro" id="IPR016039">
    <property type="entry name" value="Thiolase-like"/>
</dbReference>
<dbReference type="InterPro" id="IPR014030">
    <property type="entry name" value="Ketoacyl_synth_N"/>
</dbReference>
<evidence type="ECO:0000256" key="11">
    <source>
        <dbReference type="PIRNR" id="PIRNR000447"/>
    </source>
</evidence>
<protein>
    <recommendedName>
        <fullName evidence="4 11">3-oxoacyl-[acyl-carrier-protein] synthase 2</fullName>
        <ecNumber evidence="3 11">2.3.1.179</ecNumber>
    </recommendedName>
</protein>
<evidence type="ECO:0000256" key="2">
    <source>
        <dbReference type="ARBA" id="ARBA00008467"/>
    </source>
</evidence>
<dbReference type="NCBIfam" id="NF005589">
    <property type="entry name" value="PRK07314.1"/>
    <property type="match status" value="1"/>
</dbReference>
<gene>
    <name evidence="15" type="primary">fabF</name>
    <name evidence="15" type="ORF">JFN93_20985</name>
</gene>
<evidence type="ECO:0000256" key="13">
    <source>
        <dbReference type="RuleBase" id="RU003694"/>
    </source>
</evidence>